<dbReference type="EC" id="6.1.1.3" evidence="3"/>
<keyword evidence="6" id="KW-0547">Nucleotide-binding</keyword>
<dbReference type="FunFam" id="3.30.980.10:FF:000003">
    <property type="entry name" value="Threonine--tRNA ligase, cytoplasmic"/>
    <property type="match status" value="1"/>
</dbReference>
<dbReference type="PROSITE" id="PS50862">
    <property type="entry name" value="AA_TRNA_LIGASE_II"/>
    <property type="match status" value="1"/>
</dbReference>
<comment type="caution">
    <text evidence="14">The sequence shown here is derived from an EMBL/GenBank/DDBJ whole genome shotgun (WGS) entry which is preliminary data.</text>
</comment>
<dbReference type="FunFam" id="3.30.930.10:FF:000019">
    <property type="entry name" value="Threonine--tRNA ligase"/>
    <property type="match status" value="1"/>
</dbReference>
<dbReference type="PROSITE" id="PS51880">
    <property type="entry name" value="TGS"/>
    <property type="match status" value="1"/>
</dbReference>
<dbReference type="FunFam" id="3.10.20.30:FF:000006">
    <property type="entry name" value="Threonine--tRNA ligase, cytoplasmic"/>
    <property type="match status" value="1"/>
</dbReference>
<dbReference type="Proteomes" id="UP001461498">
    <property type="component" value="Unassembled WGS sequence"/>
</dbReference>
<dbReference type="CDD" id="cd00771">
    <property type="entry name" value="ThrRS_core"/>
    <property type="match status" value="1"/>
</dbReference>
<evidence type="ECO:0000256" key="11">
    <source>
        <dbReference type="ARBA" id="ARBA00049515"/>
    </source>
</evidence>
<dbReference type="SMART" id="SM00863">
    <property type="entry name" value="tRNA_SAD"/>
    <property type="match status" value="1"/>
</dbReference>
<evidence type="ECO:0000313" key="14">
    <source>
        <dbReference type="EMBL" id="KAK9512919.1"/>
    </source>
</evidence>
<sequence>MSGDGKSKDEDENLYKELDPWPIFIQERLELWNQFKEKYDAELNFKINESISITLPDGTVMSGFSWKTTPYEIAMEISESLADDSVIAKVDDELWDLDRPLEKDCKLKLLKFDDSEAETVFLHSSAHILGEALERTIGVHLCCSPQIQSGFYYDMFCPHRQIDSSDYPLIEEVAKKIIEDKQPFERLEISKEDLLEMFKYNKFKVRILNEKITTPVTTIYRCGSLIDLCRGPHIQHTGKVKAFKVTKNSNTYWEDDEKAEYLQRVYGISFPDDKRLKEWEQLQDESAKRDHRKIGKDQELFFFHELSPGACFFQPKGVFIYNTLIDFIRSEYCNRGYEEVFTPNIFNSKLWMTSGHYADDKFEVEKKQFALKPMNCPGHCLIFDNRVRSWRELPLRLADFGVFHRNDPLGALTDLTRVRRFQKDDAHIFCTVNQIKNEIIGSLKFMKHVYSILGFTFDICLSTRPKNFLGDINIWNEAERQLKESLNEFGANWKENSEDGSIYGPKIDITLIDSLKRPFQYATIQLDFQLPKRFNLNYIDENDEKKRPIIIHQAIFGSIERMIAILAENYAGKWPLWLSPRQIMVVPMFSQSNDYAEQVQQMLRSHNFLCDLNTEPDVTMGKKILAAQNAQYNFVFIVGENERKRKTIRLRSRNDKIDGEFRLDNIVRELKNIVNKKVLNCQ</sequence>
<keyword evidence="15" id="KW-1185">Reference proteome</keyword>
<evidence type="ECO:0000256" key="9">
    <source>
        <dbReference type="ARBA" id="ARBA00023146"/>
    </source>
</evidence>
<dbReference type="InterPro" id="IPR012947">
    <property type="entry name" value="tRNA_SAD"/>
</dbReference>
<dbReference type="InterPro" id="IPR002320">
    <property type="entry name" value="Thr-tRNA-ligase_IIa"/>
</dbReference>
<keyword evidence="8" id="KW-0648">Protein biosynthesis</keyword>
<dbReference type="Pfam" id="PF03129">
    <property type="entry name" value="HGTP_anticodon"/>
    <property type="match status" value="1"/>
</dbReference>
<dbReference type="SUPFAM" id="SSF52954">
    <property type="entry name" value="Class II aaRS ABD-related"/>
    <property type="match status" value="1"/>
</dbReference>
<name>A0AAW1DU52_9HEMI</name>
<organism evidence="14 15">
    <name type="scientific">Rhynocoris fuscipes</name>
    <dbReference type="NCBI Taxonomy" id="488301"/>
    <lineage>
        <taxon>Eukaryota</taxon>
        <taxon>Metazoa</taxon>
        <taxon>Ecdysozoa</taxon>
        <taxon>Arthropoda</taxon>
        <taxon>Hexapoda</taxon>
        <taxon>Insecta</taxon>
        <taxon>Pterygota</taxon>
        <taxon>Neoptera</taxon>
        <taxon>Paraneoptera</taxon>
        <taxon>Hemiptera</taxon>
        <taxon>Heteroptera</taxon>
        <taxon>Panheteroptera</taxon>
        <taxon>Cimicomorpha</taxon>
        <taxon>Reduviidae</taxon>
        <taxon>Harpactorinae</taxon>
        <taxon>Harpactorini</taxon>
        <taxon>Rhynocoris</taxon>
    </lineage>
</organism>
<dbReference type="Gene3D" id="3.30.930.10">
    <property type="entry name" value="Bira Bifunctional Protein, Domain 2"/>
    <property type="match status" value="1"/>
</dbReference>
<keyword evidence="9" id="KW-0030">Aminoacyl-tRNA synthetase</keyword>
<dbReference type="InterPro" id="IPR004154">
    <property type="entry name" value="Anticodon-bd"/>
</dbReference>
<dbReference type="GO" id="GO:0004829">
    <property type="term" value="F:threonine-tRNA ligase activity"/>
    <property type="evidence" value="ECO:0007669"/>
    <property type="project" value="UniProtKB-EC"/>
</dbReference>
<dbReference type="PANTHER" id="PTHR11451">
    <property type="entry name" value="THREONINE-TRNA LIGASE"/>
    <property type="match status" value="1"/>
</dbReference>
<comment type="similarity">
    <text evidence="2">Belongs to the class-II aminoacyl-tRNA synthetase family.</text>
</comment>
<dbReference type="PRINTS" id="PR01047">
    <property type="entry name" value="TRNASYNTHTHR"/>
</dbReference>
<dbReference type="GO" id="GO:0005524">
    <property type="term" value="F:ATP binding"/>
    <property type="evidence" value="ECO:0007669"/>
    <property type="project" value="UniProtKB-KW"/>
</dbReference>
<proteinExistence type="inferred from homology"/>
<evidence type="ECO:0000313" key="15">
    <source>
        <dbReference type="Proteomes" id="UP001461498"/>
    </source>
</evidence>
<gene>
    <name evidence="14" type="ORF">O3M35_001230</name>
</gene>
<dbReference type="SUPFAM" id="SSF55186">
    <property type="entry name" value="ThrRS/AlaRS common domain"/>
    <property type="match status" value="1"/>
</dbReference>
<dbReference type="Pfam" id="PF02824">
    <property type="entry name" value="TGS"/>
    <property type="match status" value="1"/>
</dbReference>
<evidence type="ECO:0000256" key="6">
    <source>
        <dbReference type="ARBA" id="ARBA00022741"/>
    </source>
</evidence>
<protein>
    <recommendedName>
        <fullName evidence="3">threonine--tRNA ligase</fullName>
        <ecNumber evidence="3">6.1.1.3</ecNumber>
    </recommendedName>
    <alternativeName>
        <fullName evidence="10">Threonyl-tRNA synthetase</fullName>
    </alternativeName>
</protein>
<accession>A0AAW1DU52</accession>
<evidence type="ECO:0000256" key="7">
    <source>
        <dbReference type="ARBA" id="ARBA00022840"/>
    </source>
</evidence>
<keyword evidence="5" id="KW-0436">Ligase</keyword>
<dbReference type="InterPro" id="IPR018163">
    <property type="entry name" value="Thr/Ala-tRNA-synth_IIc_edit"/>
</dbReference>
<dbReference type="GO" id="GO:0005739">
    <property type="term" value="C:mitochondrion"/>
    <property type="evidence" value="ECO:0007669"/>
    <property type="project" value="TreeGrafter"/>
</dbReference>
<evidence type="ECO:0000256" key="3">
    <source>
        <dbReference type="ARBA" id="ARBA00013163"/>
    </source>
</evidence>
<feature type="domain" description="Aminoacyl-transfer RNA synthetases class-II family profile" evidence="12">
    <location>
        <begin position="315"/>
        <end position="575"/>
    </location>
</feature>
<reference evidence="14 15" key="1">
    <citation type="submission" date="2022-12" db="EMBL/GenBank/DDBJ databases">
        <title>Chromosome-level genome assembly of true bugs.</title>
        <authorList>
            <person name="Ma L."/>
            <person name="Li H."/>
        </authorList>
    </citation>
    <scope>NUCLEOTIDE SEQUENCE [LARGE SCALE GENOMIC DNA]</scope>
    <source>
        <strain evidence="14">Lab_2022b</strain>
    </source>
</reference>
<dbReference type="InterPro" id="IPR002314">
    <property type="entry name" value="aa-tRNA-synt_IIb"/>
</dbReference>
<evidence type="ECO:0000256" key="5">
    <source>
        <dbReference type="ARBA" id="ARBA00022598"/>
    </source>
</evidence>
<evidence type="ECO:0000259" key="13">
    <source>
        <dbReference type="PROSITE" id="PS51880"/>
    </source>
</evidence>
<keyword evidence="4" id="KW-0963">Cytoplasm</keyword>
<dbReference type="HAMAP" id="MF_00184">
    <property type="entry name" value="Thr_tRNA_synth"/>
    <property type="match status" value="1"/>
</dbReference>
<dbReference type="InterPro" id="IPR012675">
    <property type="entry name" value="Beta-grasp_dom_sf"/>
</dbReference>
<dbReference type="InterPro" id="IPR004095">
    <property type="entry name" value="TGS"/>
</dbReference>
<dbReference type="SUPFAM" id="SSF55681">
    <property type="entry name" value="Class II aaRS and biotin synthetases"/>
    <property type="match status" value="1"/>
</dbReference>
<evidence type="ECO:0000259" key="12">
    <source>
        <dbReference type="PROSITE" id="PS50862"/>
    </source>
</evidence>
<evidence type="ECO:0000256" key="8">
    <source>
        <dbReference type="ARBA" id="ARBA00022917"/>
    </source>
</evidence>
<dbReference type="Gene3D" id="3.40.50.800">
    <property type="entry name" value="Anticodon-binding domain"/>
    <property type="match status" value="1"/>
</dbReference>
<dbReference type="InterPro" id="IPR033728">
    <property type="entry name" value="ThrRS_core"/>
</dbReference>
<dbReference type="GO" id="GO:0006435">
    <property type="term" value="P:threonyl-tRNA aminoacylation"/>
    <property type="evidence" value="ECO:0007669"/>
    <property type="project" value="InterPro"/>
</dbReference>
<dbReference type="Pfam" id="PF00587">
    <property type="entry name" value="tRNA-synt_2b"/>
    <property type="match status" value="1"/>
</dbReference>
<dbReference type="EMBL" id="JAPXFL010000001">
    <property type="protein sequence ID" value="KAK9512919.1"/>
    <property type="molecule type" value="Genomic_DNA"/>
</dbReference>
<evidence type="ECO:0000256" key="1">
    <source>
        <dbReference type="ARBA" id="ARBA00004496"/>
    </source>
</evidence>
<dbReference type="InterPro" id="IPR006195">
    <property type="entry name" value="aa-tRNA-synth_II"/>
</dbReference>
<dbReference type="InterPro" id="IPR045864">
    <property type="entry name" value="aa-tRNA-synth_II/BPL/LPL"/>
</dbReference>
<dbReference type="CDD" id="cd01667">
    <property type="entry name" value="TGS_ThrRS"/>
    <property type="match status" value="1"/>
</dbReference>
<dbReference type="InterPro" id="IPR012676">
    <property type="entry name" value="TGS-like"/>
</dbReference>
<keyword evidence="7" id="KW-0067">ATP-binding</keyword>
<dbReference type="Pfam" id="PF07973">
    <property type="entry name" value="tRNA_SAD"/>
    <property type="match status" value="1"/>
</dbReference>
<evidence type="ECO:0000256" key="2">
    <source>
        <dbReference type="ARBA" id="ARBA00008226"/>
    </source>
</evidence>
<dbReference type="NCBIfam" id="TIGR00418">
    <property type="entry name" value="thrS"/>
    <property type="match status" value="1"/>
</dbReference>
<feature type="domain" description="TGS" evidence="13">
    <location>
        <begin position="49"/>
        <end position="111"/>
    </location>
</feature>
<comment type="subcellular location">
    <subcellularLocation>
        <location evidence="1">Cytoplasm</location>
    </subcellularLocation>
</comment>
<evidence type="ECO:0000256" key="10">
    <source>
        <dbReference type="ARBA" id="ARBA00031900"/>
    </source>
</evidence>
<dbReference type="InterPro" id="IPR036621">
    <property type="entry name" value="Anticodon-bd_dom_sf"/>
</dbReference>
<dbReference type="SUPFAM" id="SSF81271">
    <property type="entry name" value="TGS-like"/>
    <property type="match status" value="1"/>
</dbReference>
<dbReference type="Gene3D" id="3.30.980.10">
    <property type="entry name" value="Threonyl-trna Synthetase, Chain A, domain 2"/>
    <property type="match status" value="1"/>
</dbReference>
<dbReference type="AlphaFoldDB" id="A0AAW1DU52"/>
<evidence type="ECO:0000256" key="4">
    <source>
        <dbReference type="ARBA" id="ARBA00022490"/>
    </source>
</evidence>
<dbReference type="PANTHER" id="PTHR11451:SF46">
    <property type="entry name" value="THREONINE--TRNA LIGASE"/>
    <property type="match status" value="1"/>
</dbReference>
<comment type="catalytic activity">
    <reaction evidence="11">
        <text>tRNA(Thr) + L-threonine + ATP = L-threonyl-tRNA(Thr) + AMP + diphosphate + H(+)</text>
        <dbReference type="Rhea" id="RHEA:24624"/>
        <dbReference type="Rhea" id="RHEA-COMP:9670"/>
        <dbReference type="Rhea" id="RHEA-COMP:9704"/>
        <dbReference type="ChEBI" id="CHEBI:15378"/>
        <dbReference type="ChEBI" id="CHEBI:30616"/>
        <dbReference type="ChEBI" id="CHEBI:33019"/>
        <dbReference type="ChEBI" id="CHEBI:57926"/>
        <dbReference type="ChEBI" id="CHEBI:78442"/>
        <dbReference type="ChEBI" id="CHEBI:78534"/>
        <dbReference type="ChEBI" id="CHEBI:456215"/>
        <dbReference type="EC" id="6.1.1.3"/>
    </reaction>
</comment>
<dbReference type="Gene3D" id="3.10.20.30">
    <property type="match status" value="1"/>
</dbReference>